<keyword evidence="2" id="KW-0812">Transmembrane</keyword>
<keyword evidence="4" id="KW-1185">Reference proteome</keyword>
<name>A0A482XBD7_LAOST</name>
<keyword evidence="2" id="KW-1133">Transmembrane helix</keyword>
<feature type="region of interest" description="Disordered" evidence="1">
    <location>
        <begin position="39"/>
        <end position="64"/>
    </location>
</feature>
<dbReference type="InParanoid" id="A0A482XBD7"/>
<keyword evidence="2" id="KW-0472">Membrane</keyword>
<protein>
    <submittedName>
        <fullName evidence="3">Uncharacterized protein</fullName>
    </submittedName>
</protein>
<evidence type="ECO:0000313" key="4">
    <source>
        <dbReference type="Proteomes" id="UP000291343"/>
    </source>
</evidence>
<accession>A0A482XBD7</accession>
<sequence length="64" mass="6727">AAMTVKLTPLIGALIGVVGSLILIALAVALALYLRSRECPPPKKQKSPSLDSLENNPDIITNCN</sequence>
<reference evidence="3 4" key="1">
    <citation type="journal article" date="2017" name="Gigascience">
        <title>Genome sequence of the small brown planthopper, Laodelphax striatellus.</title>
        <authorList>
            <person name="Zhu J."/>
            <person name="Jiang F."/>
            <person name="Wang X."/>
            <person name="Yang P."/>
            <person name="Bao Y."/>
            <person name="Zhao W."/>
            <person name="Wang W."/>
            <person name="Lu H."/>
            <person name="Wang Q."/>
            <person name="Cui N."/>
            <person name="Li J."/>
            <person name="Chen X."/>
            <person name="Luo L."/>
            <person name="Yu J."/>
            <person name="Kang L."/>
            <person name="Cui F."/>
        </authorList>
    </citation>
    <scope>NUCLEOTIDE SEQUENCE [LARGE SCALE GENOMIC DNA]</scope>
    <source>
        <strain evidence="3">Lst14</strain>
    </source>
</reference>
<gene>
    <name evidence="3" type="ORF">LSTR_LSTR016660</name>
</gene>
<evidence type="ECO:0000256" key="2">
    <source>
        <dbReference type="SAM" id="Phobius"/>
    </source>
</evidence>
<dbReference type="AlphaFoldDB" id="A0A482XBD7"/>
<evidence type="ECO:0000313" key="3">
    <source>
        <dbReference type="EMBL" id="RZF43009.1"/>
    </source>
</evidence>
<organism evidence="3 4">
    <name type="scientific">Laodelphax striatellus</name>
    <name type="common">Small brown planthopper</name>
    <name type="synonym">Delphax striatella</name>
    <dbReference type="NCBI Taxonomy" id="195883"/>
    <lineage>
        <taxon>Eukaryota</taxon>
        <taxon>Metazoa</taxon>
        <taxon>Ecdysozoa</taxon>
        <taxon>Arthropoda</taxon>
        <taxon>Hexapoda</taxon>
        <taxon>Insecta</taxon>
        <taxon>Pterygota</taxon>
        <taxon>Neoptera</taxon>
        <taxon>Paraneoptera</taxon>
        <taxon>Hemiptera</taxon>
        <taxon>Auchenorrhyncha</taxon>
        <taxon>Fulgoroidea</taxon>
        <taxon>Delphacidae</taxon>
        <taxon>Criomorphinae</taxon>
        <taxon>Laodelphax</taxon>
    </lineage>
</organism>
<feature type="non-terminal residue" evidence="3">
    <location>
        <position position="1"/>
    </location>
</feature>
<feature type="transmembrane region" description="Helical" evidence="2">
    <location>
        <begin position="12"/>
        <end position="34"/>
    </location>
</feature>
<dbReference type="EMBL" id="QKKF02013370">
    <property type="protein sequence ID" value="RZF43009.1"/>
    <property type="molecule type" value="Genomic_DNA"/>
</dbReference>
<evidence type="ECO:0000256" key="1">
    <source>
        <dbReference type="SAM" id="MobiDB-lite"/>
    </source>
</evidence>
<dbReference type="Proteomes" id="UP000291343">
    <property type="component" value="Unassembled WGS sequence"/>
</dbReference>
<comment type="caution">
    <text evidence="3">The sequence shown here is derived from an EMBL/GenBank/DDBJ whole genome shotgun (WGS) entry which is preliminary data.</text>
</comment>
<feature type="compositionally biased region" description="Polar residues" evidence="1">
    <location>
        <begin position="47"/>
        <end position="64"/>
    </location>
</feature>
<feature type="non-terminal residue" evidence="3">
    <location>
        <position position="64"/>
    </location>
</feature>
<proteinExistence type="predicted"/>